<organism evidence="1 2">
    <name type="scientific">Botryotinia fuckeliana (strain T4)</name>
    <name type="common">Noble rot fungus</name>
    <name type="synonym">Botrytis cinerea</name>
    <dbReference type="NCBI Taxonomy" id="999810"/>
    <lineage>
        <taxon>Eukaryota</taxon>
        <taxon>Fungi</taxon>
        <taxon>Dikarya</taxon>
        <taxon>Ascomycota</taxon>
        <taxon>Pezizomycotina</taxon>
        <taxon>Leotiomycetes</taxon>
        <taxon>Helotiales</taxon>
        <taxon>Sclerotiniaceae</taxon>
        <taxon>Botrytis</taxon>
    </lineage>
</organism>
<evidence type="ECO:0000313" key="2">
    <source>
        <dbReference type="Proteomes" id="UP000008177"/>
    </source>
</evidence>
<evidence type="ECO:0000313" key="1">
    <source>
        <dbReference type="EMBL" id="CCD50170.1"/>
    </source>
</evidence>
<name>G2YEH2_BOTF4</name>
<proteinExistence type="predicted"/>
<accession>G2YEH2</accession>
<dbReference type="InParanoid" id="G2YEH2"/>
<reference evidence="2" key="1">
    <citation type="journal article" date="2011" name="PLoS Genet.">
        <title>Genomic analysis of the necrotrophic fungal pathogens Sclerotinia sclerotiorum and Botrytis cinerea.</title>
        <authorList>
            <person name="Amselem J."/>
            <person name="Cuomo C.A."/>
            <person name="van Kan J.A."/>
            <person name="Viaud M."/>
            <person name="Benito E.P."/>
            <person name="Couloux A."/>
            <person name="Coutinho P.M."/>
            <person name="de Vries R.P."/>
            <person name="Dyer P.S."/>
            <person name="Fillinger S."/>
            <person name="Fournier E."/>
            <person name="Gout L."/>
            <person name="Hahn M."/>
            <person name="Kohn L."/>
            <person name="Lapalu N."/>
            <person name="Plummer K.M."/>
            <person name="Pradier J.M."/>
            <person name="Quevillon E."/>
            <person name="Sharon A."/>
            <person name="Simon A."/>
            <person name="ten Have A."/>
            <person name="Tudzynski B."/>
            <person name="Tudzynski P."/>
            <person name="Wincker P."/>
            <person name="Andrew M."/>
            <person name="Anthouard V."/>
            <person name="Beever R.E."/>
            <person name="Beffa R."/>
            <person name="Benoit I."/>
            <person name="Bouzid O."/>
            <person name="Brault B."/>
            <person name="Chen Z."/>
            <person name="Choquer M."/>
            <person name="Collemare J."/>
            <person name="Cotton P."/>
            <person name="Danchin E.G."/>
            <person name="Da Silva C."/>
            <person name="Gautier A."/>
            <person name="Giraud C."/>
            <person name="Giraud T."/>
            <person name="Gonzalez C."/>
            <person name="Grossetete S."/>
            <person name="Guldener U."/>
            <person name="Henrissat B."/>
            <person name="Howlett B.J."/>
            <person name="Kodira C."/>
            <person name="Kretschmer M."/>
            <person name="Lappartient A."/>
            <person name="Leroch M."/>
            <person name="Levis C."/>
            <person name="Mauceli E."/>
            <person name="Neuveglise C."/>
            <person name="Oeser B."/>
            <person name="Pearson M."/>
            <person name="Poulain J."/>
            <person name="Poussereau N."/>
            <person name="Quesneville H."/>
            <person name="Rascle C."/>
            <person name="Schumacher J."/>
            <person name="Segurens B."/>
            <person name="Sexton A."/>
            <person name="Silva E."/>
            <person name="Sirven C."/>
            <person name="Soanes D.M."/>
            <person name="Talbot N.J."/>
            <person name="Templeton M."/>
            <person name="Yandava C."/>
            <person name="Yarden O."/>
            <person name="Zeng Q."/>
            <person name="Rollins J.A."/>
            <person name="Lebrun M.H."/>
            <person name="Dickman M."/>
        </authorList>
    </citation>
    <scope>NUCLEOTIDE SEQUENCE [LARGE SCALE GENOMIC DNA]</scope>
    <source>
        <strain evidence="2">T4</strain>
    </source>
</reference>
<dbReference type="Proteomes" id="UP000008177">
    <property type="component" value="Unplaced contigs"/>
</dbReference>
<gene>
    <name evidence="1" type="ORF">BofuT4_P025690.1</name>
</gene>
<dbReference type="AlphaFoldDB" id="G2YEH2"/>
<sequence length="44" mass="4819">MSSFAIAVVMLGMLNESSQEKMIGIGRKAKKWWSFGNGEGGREV</sequence>
<protein>
    <submittedName>
        <fullName evidence="1">Uncharacterized protein</fullName>
    </submittedName>
</protein>
<dbReference type="EMBL" id="FQ790323">
    <property type="protein sequence ID" value="CCD50170.1"/>
    <property type="molecule type" value="Genomic_DNA"/>
</dbReference>
<dbReference type="HOGENOM" id="CLU_3224470_0_0_1"/>